<dbReference type="Proteomes" id="UP001156881">
    <property type="component" value="Unassembled WGS sequence"/>
</dbReference>
<keyword evidence="4" id="KW-1185">Reference proteome</keyword>
<dbReference type="Pfam" id="PF01548">
    <property type="entry name" value="DEDD_Tnp_IS110"/>
    <property type="match status" value="1"/>
</dbReference>
<dbReference type="EMBL" id="BSPG01000045">
    <property type="protein sequence ID" value="GLS46554.1"/>
    <property type="molecule type" value="Genomic_DNA"/>
</dbReference>
<dbReference type="NCBIfam" id="NF033542">
    <property type="entry name" value="transpos_IS110"/>
    <property type="match status" value="1"/>
</dbReference>
<evidence type="ECO:0000313" key="4">
    <source>
        <dbReference type="Proteomes" id="UP001156881"/>
    </source>
</evidence>
<name>A0ABQ6D8E2_9HYPH</name>
<gene>
    <name evidence="3" type="ORF">GCM10007884_45480</name>
</gene>
<dbReference type="InterPro" id="IPR002525">
    <property type="entry name" value="Transp_IS110-like_N"/>
</dbReference>
<sequence length="327" mass="36143">MSFYVGLDVSTKETAICVVDEAGERVWAGTSRTDPDVIAAVLERRAPSVTKVGIETGPLTVWLWHALHERGVPIVCLHARHAAAALKLQMNKTDRNDALGLARLVRSGWYRPVAVRSIETHRLRALLITRDQLVGMRTALINKIRGLAKTFGIVIGPGKGGTFTRHVQAQLPDDPVLNSLFKTLLSILGTIQERSHEIAKQLARVARQNKICRLMMTTPGVGPITAISFVTTIEDPHRFRRSQDVGAYLGLTPRRYQSGEVDINGRISKCGDRLSRKLLFEAANAMLSRISLPLALKDWGAAIGRRSGFWKARVALARKSSVILHRM</sequence>
<organism evidence="3 4">
    <name type="scientific">Methylobacterium brachythecii</name>
    <dbReference type="NCBI Taxonomy" id="1176177"/>
    <lineage>
        <taxon>Bacteria</taxon>
        <taxon>Pseudomonadati</taxon>
        <taxon>Pseudomonadota</taxon>
        <taxon>Alphaproteobacteria</taxon>
        <taxon>Hyphomicrobiales</taxon>
        <taxon>Methylobacteriaceae</taxon>
        <taxon>Methylobacterium</taxon>
    </lineage>
</organism>
<dbReference type="InterPro" id="IPR003346">
    <property type="entry name" value="Transposase_20"/>
</dbReference>
<evidence type="ECO:0000313" key="3">
    <source>
        <dbReference type="EMBL" id="GLS46554.1"/>
    </source>
</evidence>
<feature type="domain" description="Transposase IS116/IS110/IS902 C-terminal" evidence="2">
    <location>
        <begin position="212"/>
        <end position="291"/>
    </location>
</feature>
<evidence type="ECO:0000259" key="2">
    <source>
        <dbReference type="Pfam" id="PF02371"/>
    </source>
</evidence>
<evidence type="ECO:0000259" key="1">
    <source>
        <dbReference type="Pfam" id="PF01548"/>
    </source>
</evidence>
<dbReference type="PANTHER" id="PTHR33055">
    <property type="entry name" value="TRANSPOSASE FOR INSERTION SEQUENCE ELEMENT IS1111A"/>
    <property type="match status" value="1"/>
</dbReference>
<comment type="caution">
    <text evidence="3">The sequence shown here is derived from an EMBL/GenBank/DDBJ whole genome shotgun (WGS) entry which is preliminary data.</text>
</comment>
<proteinExistence type="predicted"/>
<dbReference type="PANTHER" id="PTHR33055:SF3">
    <property type="entry name" value="PUTATIVE TRANSPOSASE FOR IS117-RELATED"/>
    <property type="match status" value="1"/>
</dbReference>
<accession>A0ABQ6D8E2</accession>
<dbReference type="Pfam" id="PF02371">
    <property type="entry name" value="Transposase_20"/>
    <property type="match status" value="1"/>
</dbReference>
<protein>
    <submittedName>
        <fullName evidence="3">IS110 family transposase</fullName>
    </submittedName>
</protein>
<reference evidence="4" key="1">
    <citation type="journal article" date="2019" name="Int. J. Syst. Evol. Microbiol.">
        <title>The Global Catalogue of Microorganisms (GCM) 10K type strain sequencing project: providing services to taxonomists for standard genome sequencing and annotation.</title>
        <authorList>
            <consortium name="The Broad Institute Genomics Platform"/>
            <consortium name="The Broad Institute Genome Sequencing Center for Infectious Disease"/>
            <person name="Wu L."/>
            <person name="Ma J."/>
        </authorList>
    </citation>
    <scope>NUCLEOTIDE SEQUENCE [LARGE SCALE GENOMIC DNA]</scope>
    <source>
        <strain evidence="4">NBRC 107710</strain>
    </source>
</reference>
<dbReference type="RefSeq" id="WP_183513496.1">
    <property type="nucleotide sequence ID" value="NZ_BSPG01000045.1"/>
</dbReference>
<dbReference type="InterPro" id="IPR047650">
    <property type="entry name" value="Transpos_IS110"/>
</dbReference>
<feature type="domain" description="Transposase IS110-like N-terminal" evidence="1">
    <location>
        <begin position="5"/>
        <end position="147"/>
    </location>
</feature>